<dbReference type="Proteomes" id="UP000053392">
    <property type="component" value="Unassembled WGS sequence"/>
</dbReference>
<feature type="region of interest" description="Disordered" evidence="1">
    <location>
        <begin position="51"/>
        <end position="82"/>
    </location>
</feature>
<feature type="chain" id="PRO_5002222364" evidence="3">
    <location>
        <begin position="29"/>
        <end position="473"/>
    </location>
</feature>
<organism evidence="4 5">
    <name type="scientific">Cryptococcus deuterogattii Ram5</name>
    <dbReference type="NCBI Taxonomy" id="1296110"/>
    <lineage>
        <taxon>Eukaryota</taxon>
        <taxon>Fungi</taxon>
        <taxon>Dikarya</taxon>
        <taxon>Basidiomycota</taxon>
        <taxon>Agaricomycotina</taxon>
        <taxon>Tremellomycetes</taxon>
        <taxon>Tremellales</taxon>
        <taxon>Cryptococcaceae</taxon>
        <taxon>Cryptococcus</taxon>
        <taxon>Cryptococcus gattii species complex</taxon>
    </lineage>
</organism>
<keyword evidence="3" id="KW-0732">Signal</keyword>
<reference evidence="4 5" key="1">
    <citation type="submission" date="2015-01" db="EMBL/GenBank/DDBJ databases">
        <title>The Genome Sequence of Cryptococcus gattii Ram5.</title>
        <authorList>
            <consortium name="The Broad Institute Genomics Platform"/>
            <person name="Cuomo C."/>
            <person name="Litvintseva A."/>
            <person name="Chen Y."/>
            <person name="Heitman J."/>
            <person name="Sun S."/>
            <person name="Springer D."/>
            <person name="Dromer F."/>
            <person name="Young S."/>
            <person name="Zeng Q."/>
            <person name="Gargeya S."/>
            <person name="Abouelleil A."/>
            <person name="Alvarado L."/>
            <person name="Chapman S.B."/>
            <person name="Gainer-Dewar J."/>
            <person name="Goldberg J."/>
            <person name="Griggs A."/>
            <person name="Gujja S."/>
            <person name="Hansen M."/>
            <person name="Howarth C."/>
            <person name="Imamovic A."/>
            <person name="Larimer J."/>
            <person name="Murphy C."/>
            <person name="Naylor J."/>
            <person name="Pearson M."/>
            <person name="Priest M."/>
            <person name="Roberts A."/>
            <person name="Saif S."/>
            <person name="Shea T."/>
            <person name="Sykes S."/>
            <person name="Wortman J."/>
            <person name="Nusbaum C."/>
            <person name="Birren B."/>
        </authorList>
    </citation>
    <scope>NUCLEOTIDE SEQUENCE [LARGE SCALE GENOMIC DNA]</scope>
    <source>
        <strain evidence="4 5">Ram5</strain>
    </source>
</reference>
<feature type="signal peptide" evidence="3">
    <location>
        <begin position="1"/>
        <end position="28"/>
    </location>
</feature>
<evidence type="ECO:0000313" key="5">
    <source>
        <dbReference type="Proteomes" id="UP000053392"/>
    </source>
</evidence>
<keyword evidence="2" id="KW-1133">Transmembrane helix</keyword>
<proteinExistence type="predicted"/>
<dbReference type="EMBL" id="KN847900">
    <property type="protein sequence ID" value="KIR41618.1"/>
    <property type="molecule type" value="Genomic_DNA"/>
</dbReference>
<protein>
    <submittedName>
        <fullName evidence="4">Uncharacterized protein</fullName>
    </submittedName>
</protein>
<dbReference type="GO" id="GO:0051082">
    <property type="term" value="F:unfolded protein binding"/>
    <property type="evidence" value="ECO:0007669"/>
    <property type="project" value="TreeGrafter"/>
</dbReference>
<evidence type="ECO:0000313" key="4">
    <source>
        <dbReference type="EMBL" id="KIR41618.1"/>
    </source>
</evidence>
<evidence type="ECO:0000256" key="1">
    <source>
        <dbReference type="SAM" id="MobiDB-lite"/>
    </source>
</evidence>
<dbReference type="PANTHER" id="PTHR28090">
    <property type="entry name" value="PROTEIN ROT1"/>
    <property type="match status" value="1"/>
</dbReference>
<dbReference type="GO" id="GO:0005789">
    <property type="term" value="C:endoplasmic reticulum membrane"/>
    <property type="evidence" value="ECO:0007669"/>
    <property type="project" value="TreeGrafter"/>
</dbReference>
<dbReference type="AlphaFoldDB" id="A0A0D0U0C0"/>
<dbReference type="Pfam" id="PF10681">
    <property type="entry name" value="Rot1"/>
    <property type="match status" value="1"/>
</dbReference>
<name>A0A0D0U0C0_9TREE</name>
<dbReference type="PANTHER" id="PTHR28090:SF2">
    <property type="entry name" value="PROTEIN ROT1"/>
    <property type="match status" value="1"/>
</dbReference>
<evidence type="ECO:0000256" key="3">
    <source>
        <dbReference type="SAM" id="SignalP"/>
    </source>
</evidence>
<accession>A0A0D0U0C0</accession>
<dbReference type="InterPro" id="IPR019623">
    <property type="entry name" value="Rot1"/>
</dbReference>
<dbReference type="OrthoDB" id="5327821at2759"/>
<feature type="transmembrane region" description="Helical" evidence="2">
    <location>
        <begin position="452"/>
        <end position="472"/>
    </location>
</feature>
<dbReference type="HOGENOM" id="CLU_577483_0_0_1"/>
<sequence length="473" mass="51558">MPRRLSRLSHSLTPLLLLLFLLVRYTHAQYFPPQASDSLWRRDGGDVGFRDVGSRDVGSRDVGSRDVGSRDERSMGKRQGNDSRSLYLVSHTDFCLFGPPSPLSSSSTSDNTSTSISPASISQINRDVVSWCTVPRRGQDGEDQRGIPDGTLNGVTYVRANSWVQVSGTGDFTKLNIPAGDQGAQFDSVENTPDGAVLYLTDDQIASSWVHSFIPSPLALAFSHPAPMLAFLALLSLPALSLVAAQGDLSAANNVTDLEGTWSSNSAVSTGGDICVPAEMKFNYPNNSGISYSFTNDGFFEEVQYQYTANASNPACIQAYIYWQHGTYTLNNNGSITLRPFSSDGRIQVQDPCAATTNIITYYNNQVLFTDWGIVVDPSSGRYTLNLNRYDGAKMARMFLMAKPPNMLPTQVLTGVNASGQTNTRRRRSFTHPLDFMKRSSAEPRWSGLFQGYRATVVLAVGGLSVVGVLALF</sequence>
<keyword evidence="2" id="KW-0812">Transmembrane</keyword>
<keyword evidence="5" id="KW-1185">Reference proteome</keyword>
<dbReference type="GO" id="GO:0006458">
    <property type="term" value="P:'de novo' protein folding"/>
    <property type="evidence" value="ECO:0007669"/>
    <property type="project" value="InterPro"/>
</dbReference>
<evidence type="ECO:0000256" key="2">
    <source>
        <dbReference type="SAM" id="Phobius"/>
    </source>
</evidence>
<gene>
    <name evidence="4" type="ORF">I313_02752</name>
</gene>
<feature type="compositionally biased region" description="Basic and acidic residues" evidence="1">
    <location>
        <begin position="51"/>
        <end position="81"/>
    </location>
</feature>
<keyword evidence="2" id="KW-0472">Membrane</keyword>